<comment type="caution">
    <text evidence="2">The sequence shown here is derived from an EMBL/GenBank/DDBJ whole genome shotgun (WGS) entry which is preliminary data.</text>
</comment>
<evidence type="ECO:0000313" key="2">
    <source>
        <dbReference type="EMBL" id="MPC77569.1"/>
    </source>
</evidence>
<protein>
    <submittedName>
        <fullName evidence="2">Uncharacterized protein</fullName>
    </submittedName>
</protein>
<dbReference type="Proteomes" id="UP000324222">
    <property type="component" value="Unassembled WGS sequence"/>
</dbReference>
<dbReference type="EMBL" id="VSRR010046166">
    <property type="protein sequence ID" value="MPC77569.1"/>
    <property type="molecule type" value="Genomic_DNA"/>
</dbReference>
<name>A0A5B7I6P1_PORTR</name>
<keyword evidence="3" id="KW-1185">Reference proteome</keyword>
<dbReference type="AlphaFoldDB" id="A0A5B7I6P1"/>
<evidence type="ECO:0000313" key="3">
    <source>
        <dbReference type="Proteomes" id="UP000324222"/>
    </source>
</evidence>
<accession>A0A5B7I6P1</accession>
<organism evidence="2 3">
    <name type="scientific">Portunus trituberculatus</name>
    <name type="common">Swimming crab</name>
    <name type="synonym">Neptunus trituberculatus</name>
    <dbReference type="NCBI Taxonomy" id="210409"/>
    <lineage>
        <taxon>Eukaryota</taxon>
        <taxon>Metazoa</taxon>
        <taxon>Ecdysozoa</taxon>
        <taxon>Arthropoda</taxon>
        <taxon>Crustacea</taxon>
        <taxon>Multicrustacea</taxon>
        <taxon>Malacostraca</taxon>
        <taxon>Eumalacostraca</taxon>
        <taxon>Eucarida</taxon>
        <taxon>Decapoda</taxon>
        <taxon>Pleocyemata</taxon>
        <taxon>Brachyura</taxon>
        <taxon>Eubrachyura</taxon>
        <taxon>Portunoidea</taxon>
        <taxon>Portunidae</taxon>
        <taxon>Portuninae</taxon>
        <taxon>Portunus</taxon>
    </lineage>
</organism>
<proteinExistence type="predicted"/>
<gene>
    <name evidence="2" type="ORF">E2C01_072026</name>
</gene>
<sequence length="52" mass="5581">MTLLTRRPLRHGNMTGDVAAAGSVGWKWRHQRGAWAGSGGTKEESPPTPRPG</sequence>
<evidence type="ECO:0000256" key="1">
    <source>
        <dbReference type="SAM" id="MobiDB-lite"/>
    </source>
</evidence>
<feature type="region of interest" description="Disordered" evidence="1">
    <location>
        <begin position="30"/>
        <end position="52"/>
    </location>
</feature>
<reference evidence="2 3" key="1">
    <citation type="submission" date="2019-05" db="EMBL/GenBank/DDBJ databases">
        <title>Another draft genome of Portunus trituberculatus and its Hox gene families provides insights of decapod evolution.</title>
        <authorList>
            <person name="Jeong J.-H."/>
            <person name="Song I."/>
            <person name="Kim S."/>
            <person name="Choi T."/>
            <person name="Kim D."/>
            <person name="Ryu S."/>
            <person name="Kim W."/>
        </authorList>
    </citation>
    <scope>NUCLEOTIDE SEQUENCE [LARGE SCALE GENOMIC DNA]</scope>
    <source>
        <tissue evidence="2">Muscle</tissue>
    </source>
</reference>